<dbReference type="Proteomes" id="UP000188605">
    <property type="component" value="Unassembled WGS sequence"/>
</dbReference>
<evidence type="ECO:0000313" key="2">
    <source>
        <dbReference type="Proteomes" id="UP000188605"/>
    </source>
</evidence>
<keyword evidence="1" id="KW-0413">Isomerase</keyword>
<keyword evidence="2" id="KW-1185">Reference proteome</keyword>
<reference evidence="1" key="1">
    <citation type="submission" date="2016-08" db="EMBL/GenBank/DDBJ databases">
        <authorList>
            <person name="Ngugi D.K."/>
            <person name="Miyake S."/>
            <person name="Stingl U."/>
        </authorList>
    </citation>
    <scope>NUCLEOTIDE SEQUENCE</scope>
    <source>
        <strain evidence="1">SCG-B11WGA-EpuloA1</strain>
    </source>
</reference>
<accession>A0ACC8XGG1</accession>
<dbReference type="EMBL" id="LJDB01000010">
    <property type="protein sequence ID" value="ONI42556.1"/>
    <property type="molecule type" value="Genomic_DNA"/>
</dbReference>
<evidence type="ECO:0000313" key="1">
    <source>
        <dbReference type="EMBL" id="ONI42556.1"/>
    </source>
</evidence>
<gene>
    <name evidence="1" type="ORF">AN396_13915</name>
</gene>
<comment type="caution">
    <text evidence="1">The sequence shown here is derived from an EMBL/GenBank/DDBJ whole genome shotgun (WGS) entry which is preliminary data.</text>
</comment>
<protein>
    <submittedName>
        <fullName evidence="1">Mannose-6-phosphate isomerase</fullName>
    </submittedName>
</protein>
<name>A0ACC8XGG1_9FIRM</name>
<proteinExistence type="predicted"/>
<sequence length="581" mass="67414">MSYLNFKSQYNPFPKITVSGYSSADLFKGYDKIVNELKYNLREKKVLTIEMYPGVRYEEVMEGIINPLNPTLIINSDDCAMTVKEMNSVLDKYITDDRVFGYMTMHSLKDFFIEEEIFKCREKIAHTDGLVIVYGTGASIIHEGDLLIYADLARWEIQQRYRSNEIGNWRDDNYTEEILRKYKRGYFIEWRMADKLKKQLYNKIDYLLDTNIQNTPKMVTGKAFLDGLNFASTNPFRLVPYFDKGVWGGQWMKEVCNLDQNSENYAWSFDGVPEENSIYLQYGDEFIEVPSINIVFREPKNLLGPNVYARYGAEFPIRFDFLDTMQGGNLSLQVHPITSYIQEQFGMHYTQDESYYMLDTGEDAVVYLGFKEGIDKEEFIEALNKSQADGTPFDDSKYINKIAAKKHDHFLIPAGTIHCSGSNSMVLEISATPYIFTFKLWDWGRVNFDGKPRPIHVNHGKEVLDFDRDTKWVYENLVNHFENITENENVKIEKTGLHGTQAIETKRYTIKNEIIIETQGSVNVLNLIEGKEALVESLDNSFNPLVVHYAETFIVPESCKIYKIKPIDKEEIKIIRAIVKN</sequence>
<organism evidence="1 2">
    <name type="scientific">Candidatus Epulonipiscium fishelsonii</name>
    <dbReference type="NCBI Taxonomy" id="77094"/>
    <lineage>
        <taxon>Bacteria</taxon>
        <taxon>Bacillati</taxon>
        <taxon>Bacillota</taxon>
        <taxon>Clostridia</taxon>
        <taxon>Lachnospirales</taxon>
        <taxon>Lachnospiraceae</taxon>
        <taxon>Candidatus Epulonipiscium</taxon>
    </lineage>
</organism>